<comment type="caution">
    <text evidence="2">The sequence shown here is derived from an EMBL/GenBank/DDBJ whole genome shotgun (WGS) entry which is preliminary data.</text>
</comment>
<feature type="region of interest" description="Disordered" evidence="1">
    <location>
        <begin position="1"/>
        <end position="28"/>
    </location>
</feature>
<protein>
    <submittedName>
        <fullName evidence="2">Uncharacterized protein</fullName>
    </submittedName>
</protein>
<dbReference type="RefSeq" id="WP_337097163.1">
    <property type="nucleotide sequence ID" value="NZ_JAPYKO010000040.1"/>
</dbReference>
<evidence type="ECO:0000313" key="3">
    <source>
        <dbReference type="Proteomes" id="UP001366503"/>
    </source>
</evidence>
<sequence>MSRIRLQALGRRQTPRAPRSPGSASDERYAAEVVKERRWGIGIGEAV</sequence>
<dbReference type="EMBL" id="JAPYKO010000040">
    <property type="protein sequence ID" value="MEI9406618.1"/>
    <property type="molecule type" value="Genomic_DNA"/>
</dbReference>
<organism evidence="2 3">
    <name type="scientific">Mesorhizobium argentiipisi</name>
    <dbReference type="NCBI Taxonomy" id="3015175"/>
    <lineage>
        <taxon>Bacteria</taxon>
        <taxon>Pseudomonadati</taxon>
        <taxon>Pseudomonadota</taxon>
        <taxon>Alphaproteobacteria</taxon>
        <taxon>Hyphomicrobiales</taxon>
        <taxon>Phyllobacteriaceae</taxon>
        <taxon>Mesorhizobium</taxon>
    </lineage>
</organism>
<gene>
    <name evidence="2" type="ORF">O7A05_31340</name>
</gene>
<proteinExistence type="predicted"/>
<keyword evidence="3" id="KW-1185">Reference proteome</keyword>
<name>A0ABU8KLP1_9HYPH</name>
<reference evidence="2 3" key="1">
    <citation type="submission" date="2022-12" db="EMBL/GenBank/DDBJ databases">
        <authorList>
            <person name="Muema E."/>
        </authorList>
    </citation>
    <scope>NUCLEOTIDE SEQUENCE [LARGE SCALE GENOMIC DNA]</scope>
    <source>
        <strain evidence="3">1330</strain>
    </source>
</reference>
<evidence type="ECO:0000256" key="1">
    <source>
        <dbReference type="SAM" id="MobiDB-lite"/>
    </source>
</evidence>
<accession>A0ABU8KLP1</accession>
<dbReference type="Proteomes" id="UP001366503">
    <property type="component" value="Unassembled WGS sequence"/>
</dbReference>
<evidence type="ECO:0000313" key="2">
    <source>
        <dbReference type="EMBL" id="MEI9406618.1"/>
    </source>
</evidence>